<dbReference type="AlphaFoldDB" id="A0A0V0GRJ4"/>
<name>A0A0V0GRJ4_SOLCH</name>
<evidence type="ECO:0000313" key="1">
    <source>
        <dbReference type="EMBL" id="JAP10670.1"/>
    </source>
</evidence>
<sequence>MNLGHISPFFSYIVIPFMDDTFTNTRCTKHEIKLSNSFVSVRLLPVLICFLSFPNELNLFQGFMYPIWSQEPPLPWPPNKQ</sequence>
<accession>A0A0V0GRJ4</accession>
<proteinExistence type="predicted"/>
<reference evidence="1" key="1">
    <citation type="submission" date="2015-12" db="EMBL/GenBank/DDBJ databases">
        <title>Gene expression during late stages of embryo sac development: a critical building block for successful pollen-pistil interactions.</title>
        <authorList>
            <person name="Liu Y."/>
            <person name="Joly V."/>
            <person name="Sabar M."/>
            <person name="Matton D.P."/>
        </authorList>
    </citation>
    <scope>NUCLEOTIDE SEQUENCE</scope>
</reference>
<dbReference type="EMBL" id="GEDG01032710">
    <property type="protein sequence ID" value="JAP10670.1"/>
    <property type="molecule type" value="Transcribed_RNA"/>
</dbReference>
<protein>
    <submittedName>
        <fullName evidence="1">Putative ovule protein</fullName>
    </submittedName>
</protein>
<organism evidence="1">
    <name type="scientific">Solanum chacoense</name>
    <name type="common">Chaco potato</name>
    <dbReference type="NCBI Taxonomy" id="4108"/>
    <lineage>
        <taxon>Eukaryota</taxon>
        <taxon>Viridiplantae</taxon>
        <taxon>Streptophyta</taxon>
        <taxon>Embryophyta</taxon>
        <taxon>Tracheophyta</taxon>
        <taxon>Spermatophyta</taxon>
        <taxon>Magnoliopsida</taxon>
        <taxon>eudicotyledons</taxon>
        <taxon>Gunneridae</taxon>
        <taxon>Pentapetalae</taxon>
        <taxon>asterids</taxon>
        <taxon>lamiids</taxon>
        <taxon>Solanales</taxon>
        <taxon>Solanaceae</taxon>
        <taxon>Solanoideae</taxon>
        <taxon>Solaneae</taxon>
        <taxon>Solanum</taxon>
    </lineage>
</organism>